<dbReference type="PANTHER" id="PTHR24321:SF14">
    <property type="entry name" value="SHORT-CHAIN TYPE DEHYDROGENASE_REDUCTASE BLR2146-RELATED"/>
    <property type="match status" value="1"/>
</dbReference>
<dbReference type="Gene3D" id="3.40.225.10">
    <property type="entry name" value="Class II aldolase/adducin N-terminal domain"/>
    <property type="match status" value="1"/>
</dbReference>
<dbReference type="AlphaFoldDB" id="A0A2A5W939"/>
<dbReference type="InterPro" id="IPR001303">
    <property type="entry name" value="Aldolase_II/adducin_N"/>
</dbReference>
<evidence type="ECO:0000313" key="5">
    <source>
        <dbReference type="Proteomes" id="UP000219329"/>
    </source>
</evidence>
<dbReference type="PROSITE" id="PS00061">
    <property type="entry name" value="ADH_SHORT"/>
    <property type="match status" value="1"/>
</dbReference>
<dbReference type="InterPro" id="IPR020904">
    <property type="entry name" value="Sc_DH/Rdtase_CS"/>
</dbReference>
<sequence length="659" mass="72209">MRNRWKDDEAAAIGSDDIAMRVYTSNLLGEEEDLVLHGGGNTSVKGSLTTVFGESEEVLFVKGSGWDLRTIKEAGFPPVRLNYLLKLGRLNSLSDSEMIRQLRLALLDPQAPTPSVEAILHALVPYKFVDHSHADAVVTISNTPNGAEHLKQIYGDEVLILPYIMPGFILAQQVAEATKSLDWSRLKGIVLLHHGLFTFSDDAKSSYDTMVELVTKAEEFIASNTDESSIVLSEYQWSPSDCLKLSKLRRAAGELVRGPVLLRLDNSREAVGFACRKNASNLATRGPLTPDHTIHAKAFAAIFQEDLTEDLKGFQARYIDYFNEYKIDEHQCLDTMPRYGVWQNKGLLYLAVNQKRLEIVRDITLHTIRAIQQGEALGGWQPLPKADLFEVEYWELEQAKLKSGSIRAEFEGKVAVVTGAASGIGKACVTALLAEGAVVIALDIDEQFAMDSLNSSLFAYRCDVTDTKAIQSALLQGVQRFGGIDILVSNAGNFPASQSIEKMEDENWNRSIELNMSSHMRVMRGCLPYLKEGFDPAVVIVASKNVPAPGPGAAAYSAAKAGLTQMARVAALELGADGVRINILHPNAVYDTAIWTEEVLAERAEHYGFSVEEYKTANILQSEVYSQDVAKAVVLFAGKSLAKTTGAQLPIDGGNERVI</sequence>
<evidence type="ECO:0000256" key="2">
    <source>
        <dbReference type="ARBA" id="ARBA00023002"/>
    </source>
</evidence>
<proteinExistence type="inferred from homology"/>
<dbReference type="SUPFAM" id="SSF53639">
    <property type="entry name" value="AraD/HMP-PK domain-like"/>
    <property type="match status" value="1"/>
</dbReference>
<organism evidence="4 5">
    <name type="scientific">OM182 bacterium MED-G28</name>
    <dbReference type="NCBI Taxonomy" id="1986256"/>
    <lineage>
        <taxon>Bacteria</taxon>
        <taxon>Pseudomonadati</taxon>
        <taxon>Pseudomonadota</taxon>
        <taxon>Gammaproteobacteria</taxon>
        <taxon>OMG group</taxon>
        <taxon>OM182 clade</taxon>
    </lineage>
</organism>
<dbReference type="InterPro" id="IPR036291">
    <property type="entry name" value="NAD(P)-bd_dom_sf"/>
</dbReference>
<keyword evidence="2" id="KW-0560">Oxidoreductase</keyword>
<dbReference type="Pfam" id="PF00596">
    <property type="entry name" value="Aldolase_II"/>
    <property type="match status" value="1"/>
</dbReference>
<evidence type="ECO:0000256" key="1">
    <source>
        <dbReference type="ARBA" id="ARBA00006484"/>
    </source>
</evidence>
<protein>
    <submittedName>
        <fullName evidence="4">Bifunctional aldolase/short-chain dehydrogenase</fullName>
    </submittedName>
</protein>
<dbReference type="SUPFAM" id="SSF51735">
    <property type="entry name" value="NAD(P)-binding Rossmann-fold domains"/>
    <property type="match status" value="1"/>
</dbReference>
<dbReference type="PRINTS" id="PR00081">
    <property type="entry name" value="GDHRDH"/>
</dbReference>
<dbReference type="Pfam" id="PF00106">
    <property type="entry name" value="adh_short"/>
    <property type="match status" value="1"/>
</dbReference>
<evidence type="ECO:0000313" key="4">
    <source>
        <dbReference type="EMBL" id="PDH32922.1"/>
    </source>
</evidence>
<gene>
    <name evidence="4" type="ORF">CNF02_10615</name>
</gene>
<comment type="caution">
    <text evidence="4">The sequence shown here is derived from an EMBL/GenBank/DDBJ whole genome shotgun (WGS) entry which is preliminary data.</text>
</comment>
<dbReference type="SMART" id="SM01007">
    <property type="entry name" value="Aldolase_II"/>
    <property type="match status" value="1"/>
</dbReference>
<dbReference type="GO" id="GO:0016491">
    <property type="term" value="F:oxidoreductase activity"/>
    <property type="evidence" value="ECO:0007669"/>
    <property type="project" value="UniProtKB-KW"/>
</dbReference>
<accession>A0A2A5W939</accession>
<dbReference type="Gene3D" id="3.40.50.720">
    <property type="entry name" value="NAD(P)-binding Rossmann-like Domain"/>
    <property type="match status" value="1"/>
</dbReference>
<dbReference type="NCBIfam" id="NF006196">
    <property type="entry name" value="PRK08324.2-4"/>
    <property type="match status" value="1"/>
</dbReference>
<dbReference type="PANTHER" id="PTHR24321">
    <property type="entry name" value="DEHYDROGENASES, SHORT CHAIN"/>
    <property type="match status" value="1"/>
</dbReference>
<dbReference type="InterPro" id="IPR002347">
    <property type="entry name" value="SDR_fam"/>
</dbReference>
<dbReference type="InterPro" id="IPR036409">
    <property type="entry name" value="Aldolase_II/adducin_N_sf"/>
</dbReference>
<dbReference type="PRINTS" id="PR00080">
    <property type="entry name" value="SDRFAMILY"/>
</dbReference>
<feature type="domain" description="Class II aldolase/adducin N-terminal" evidence="3">
    <location>
        <begin position="20"/>
        <end position="221"/>
    </location>
</feature>
<dbReference type="FunFam" id="3.40.50.720:FF:000084">
    <property type="entry name" value="Short-chain dehydrogenase reductase"/>
    <property type="match status" value="1"/>
</dbReference>
<evidence type="ECO:0000259" key="3">
    <source>
        <dbReference type="SMART" id="SM01007"/>
    </source>
</evidence>
<comment type="similarity">
    <text evidence="1">Belongs to the short-chain dehydrogenases/reductases (SDR) family.</text>
</comment>
<reference evidence="4 5" key="1">
    <citation type="submission" date="2017-08" db="EMBL/GenBank/DDBJ databases">
        <title>Fine stratification of microbial communities through a metagenomic profile of the photic zone.</title>
        <authorList>
            <person name="Haro-Moreno J.M."/>
            <person name="Lopez-Perez M."/>
            <person name="De La Torre J."/>
            <person name="Picazo A."/>
            <person name="Camacho A."/>
            <person name="Rodriguez-Valera F."/>
        </authorList>
    </citation>
    <scope>NUCLEOTIDE SEQUENCE [LARGE SCALE GENOMIC DNA]</scope>
    <source>
        <strain evidence="4">MED-G28</strain>
    </source>
</reference>
<dbReference type="GO" id="GO:0005996">
    <property type="term" value="P:monosaccharide metabolic process"/>
    <property type="evidence" value="ECO:0007669"/>
    <property type="project" value="UniProtKB-ARBA"/>
</dbReference>
<dbReference type="Proteomes" id="UP000219329">
    <property type="component" value="Unassembled WGS sequence"/>
</dbReference>
<name>A0A2A5W939_9GAMM</name>
<dbReference type="EMBL" id="NTJZ01000012">
    <property type="protein sequence ID" value="PDH32922.1"/>
    <property type="molecule type" value="Genomic_DNA"/>
</dbReference>